<evidence type="ECO:0000256" key="1">
    <source>
        <dbReference type="SAM" id="MobiDB-lite"/>
    </source>
</evidence>
<protein>
    <recommendedName>
        <fullName evidence="4">Lipoprotein</fullName>
    </recommendedName>
</protein>
<keyword evidence="3" id="KW-1185">Reference proteome</keyword>
<organism evidence="2 3">
    <name type="scientific">Nannocystis pusilla</name>
    <dbReference type="NCBI Taxonomy" id="889268"/>
    <lineage>
        <taxon>Bacteria</taxon>
        <taxon>Pseudomonadati</taxon>
        <taxon>Myxococcota</taxon>
        <taxon>Polyangia</taxon>
        <taxon>Nannocystales</taxon>
        <taxon>Nannocystaceae</taxon>
        <taxon>Nannocystis</taxon>
    </lineage>
</organism>
<accession>A0ABS7TUD3</accession>
<proteinExistence type="predicted"/>
<feature type="compositionally biased region" description="Low complexity" evidence="1">
    <location>
        <begin position="21"/>
        <end position="38"/>
    </location>
</feature>
<evidence type="ECO:0000313" key="3">
    <source>
        <dbReference type="Proteomes" id="UP001139031"/>
    </source>
</evidence>
<dbReference type="EMBL" id="JAIRAU010000027">
    <property type="protein sequence ID" value="MBZ5711761.1"/>
    <property type="molecule type" value="Genomic_DNA"/>
</dbReference>
<gene>
    <name evidence="2" type="ORF">K7C98_21170</name>
</gene>
<evidence type="ECO:0008006" key="4">
    <source>
        <dbReference type="Google" id="ProtNLM"/>
    </source>
</evidence>
<reference evidence="2" key="1">
    <citation type="submission" date="2021-08" db="EMBL/GenBank/DDBJ databases">
        <authorList>
            <person name="Stevens D.C."/>
        </authorList>
    </citation>
    <scope>NUCLEOTIDE SEQUENCE</scope>
    <source>
        <strain evidence="2">DSM 53165</strain>
    </source>
</reference>
<feature type="region of interest" description="Disordered" evidence="1">
    <location>
        <begin position="14"/>
        <end position="47"/>
    </location>
</feature>
<name>A0ABS7TUD3_9BACT</name>
<sequence>MLLLAVLGACAPGKAGDTDTTDTTDTTAGTDTGPDEPTAGTSEGGVSGCDLPTGARAQFEVEWGVPGPSCDLEVCVTERSASCIVNALGVTAEALELILDCEYPDLGPSTDVIDLEAVDLAIDLAVGDPVELSFRRVNAFEDQPDSWLRLTDNDGLVLAVAGGGSQSSEGWAEEFVAEVVAPFTVELQPGCEQGDAQIAFTHAGQTVAVPHERWSTLTADGHTWVLDIRHAVVGMVDPFASDLAFAVLRRGPAAGMP</sequence>
<comment type="caution">
    <text evidence="2">The sequence shown here is derived from an EMBL/GenBank/DDBJ whole genome shotgun (WGS) entry which is preliminary data.</text>
</comment>
<dbReference type="Proteomes" id="UP001139031">
    <property type="component" value="Unassembled WGS sequence"/>
</dbReference>
<dbReference type="RefSeq" id="WP_224193522.1">
    <property type="nucleotide sequence ID" value="NZ_JAIRAU010000027.1"/>
</dbReference>
<evidence type="ECO:0000313" key="2">
    <source>
        <dbReference type="EMBL" id="MBZ5711761.1"/>
    </source>
</evidence>